<comment type="caution">
    <text evidence="1">The sequence shown here is derived from an EMBL/GenBank/DDBJ whole genome shotgun (WGS) entry which is preliminary data.</text>
</comment>
<evidence type="ECO:0000313" key="2">
    <source>
        <dbReference type="Proteomes" id="UP000419138"/>
    </source>
</evidence>
<accession>A0A646KKC2</accession>
<proteinExistence type="predicted"/>
<name>A0A646KKC2_STRJU</name>
<sequence>MDADRLRCYLAGGRPPGAARTHPGCRNPGDPERSVPIELPGTLYFAGESPVWTGGRAFYDPGAEGRVWARAHLITAEQFSDIAAQEMYRDPGDDLDLRTALARGRDSLGPGRYETVVCPGFLGGLPVLTFTSPGRCTDVAWTRPSAVYLRHLASGLLAAGCWSAPAVARYLSRAPGAAGSWTPEEIAGLMAPEV</sequence>
<dbReference type="AlphaFoldDB" id="A0A646KKC2"/>
<reference evidence="1 2" key="1">
    <citation type="submission" date="2019-05" db="EMBL/GenBank/DDBJ databases">
        <title>Comparative genomics and metabolomics analyses of clavulanic acid producing Streptomyces species provides insight into specialized metabolism and evolution of beta-lactam biosynthetic gene clusters.</title>
        <authorList>
            <person name="Moore M.A."/>
            <person name="Cruz-Morales P."/>
            <person name="Barona Gomez F."/>
            <person name="Kapil T."/>
        </authorList>
    </citation>
    <scope>NUCLEOTIDE SEQUENCE [LARGE SCALE GENOMIC DNA]</scope>
    <source>
        <strain evidence="1 2">NRRL 5741</strain>
    </source>
</reference>
<gene>
    <name evidence="1" type="ORF">FF041_21815</name>
</gene>
<protein>
    <submittedName>
        <fullName evidence="1">Histone deacetylase</fullName>
    </submittedName>
</protein>
<dbReference type="EMBL" id="VCLA01000157">
    <property type="protein sequence ID" value="MQT02739.1"/>
    <property type="molecule type" value="Genomic_DNA"/>
</dbReference>
<dbReference type="OrthoDB" id="3470041at2"/>
<dbReference type="Proteomes" id="UP000419138">
    <property type="component" value="Unassembled WGS sequence"/>
</dbReference>
<keyword evidence="2" id="KW-1185">Reference proteome</keyword>
<evidence type="ECO:0000313" key="1">
    <source>
        <dbReference type="EMBL" id="MQT02739.1"/>
    </source>
</evidence>
<organism evidence="1 2">
    <name type="scientific">Streptomyces jumonjinensis</name>
    <dbReference type="NCBI Taxonomy" id="1945"/>
    <lineage>
        <taxon>Bacteria</taxon>
        <taxon>Bacillati</taxon>
        <taxon>Actinomycetota</taxon>
        <taxon>Actinomycetes</taxon>
        <taxon>Kitasatosporales</taxon>
        <taxon>Streptomycetaceae</taxon>
        <taxon>Streptomyces</taxon>
    </lineage>
</organism>
<dbReference type="Gene3D" id="3.10.490.10">
    <property type="entry name" value="Gamma-glutamyl cyclotransferase-like"/>
    <property type="match status" value="1"/>
</dbReference>